<dbReference type="EMBL" id="VFPG01000001">
    <property type="protein sequence ID" value="TQM33560.1"/>
    <property type="molecule type" value="Genomic_DNA"/>
</dbReference>
<evidence type="ECO:0000259" key="4">
    <source>
        <dbReference type="Pfam" id="PF06722"/>
    </source>
</evidence>
<dbReference type="GO" id="GO:0017000">
    <property type="term" value="P:antibiotic biosynthetic process"/>
    <property type="evidence" value="ECO:0007669"/>
    <property type="project" value="UniProtKB-ARBA"/>
</dbReference>
<accession>A0A543FI74</accession>
<keyword evidence="7" id="KW-1185">Reference proteome</keyword>
<name>A0A543FI74_9NOCA</name>
<dbReference type="Pfam" id="PF21036">
    <property type="entry name" value="EryCIII-like_N"/>
    <property type="match status" value="1"/>
</dbReference>
<organism evidence="6 7">
    <name type="scientific">Nocardia bhagyanarayanae</name>
    <dbReference type="NCBI Taxonomy" id="1215925"/>
    <lineage>
        <taxon>Bacteria</taxon>
        <taxon>Bacillati</taxon>
        <taxon>Actinomycetota</taxon>
        <taxon>Actinomycetes</taxon>
        <taxon>Mycobacteriales</taxon>
        <taxon>Nocardiaceae</taxon>
        <taxon>Nocardia</taxon>
    </lineage>
</organism>
<dbReference type="OrthoDB" id="5488434at2"/>
<gene>
    <name evidence="6" type="ORF">FB390_5293</name>
</gene>
<evidence type="ECO:0000313" key="6">
    <source>
        <dbReference type="EMBL" id="TQM33560.1"/>
    </source>
</evidence>
<comment type="similarity">
    <text evidence="1">Belongs to the glycosyltransferase 28 family.</text>
</comment>
<dbReference type="InterPro" id="IPR002213">
    <property type="entry name" value="UDP_glucos_trans"/>
</dbReference>
<sequence>MKFLVVPVPSSGHLLAMVPFCWALRLAGHDVLVATRGDVTATARRSGLNAVELPALNVPMDELRTKVNPNMFPLPLFADRDQASGEGLWHIAAQNWHNHATAYLDVFADVARDWGADVVLTDPLATVGRALGAALDLPVLVHRWGIDPTGGPFTEHTAALVAESGGALADPVAVLDICPARVQAPDAPPGTPIRFIPFNGTGSLPHWHRNDQGRRRVAVCLGGSTLSLTGPRPLRAIVESLSEVADAEIVVALSATDRALVGELPERVRVVEEVPLQLFLPGCDLLVHHGGSTTGLTAGWYGLPQLVLPQMFDQFDYARGIVRAGAGSAAEDPAAQADTNGLAESIATLLREPGFRAAAEQVGADIRDAPPPNEVVAQVVPQLADRVGARTR</sequence>
<dbReference type="Gene3D" id="3.40.50.2000">
    <property type="entry name" value="Glycogen Phosphorylase B"/>
    <property type="match status" value="2"/>
</dbReference>
<dbReference type="AlphaFoldDB" id="A0A543FI74"/>
<dbReference type="GO" id="GO:0008194">
    <property type="term" value="F:UDP-glycosyltransferase activity"/>
    <property type="evidence" value="ECO:0007669"/>
    <property type="project" value="InterPro"/>
</dbReference>
<keyword evidence="2" id="KW-0328">Glycosyltransferase</keyword>
<evidence type="ECO:0000259" key="5">
    <source>
        <dbReference type="Pfam" id="PF21036"/>
    </source>
</evidence>
<evidence type="ECO:0000313" key="7">
    <source>
        <dbReference type="Proteomes" id="UP000316331"/>
    </source>
</evidence>
<dbReference type="GO" id="GO:0016758">
    <property type="term" value="F:hexosyltransferase activity"/>
    <property type="evidence" value="ECO:0007669"/>
    <property type="project" value="UniProtKB-ARBA"/>
</dbReference>
<dbReference type="InterPro" id="IPR050426">
    <property type="entry name" value="Glycosyltransferase_28"/>
</dbReference>
<feature type="domain" description="Erythromycin biosynthesis protein CIII-like C-terminal" evidence="4">
    <location>
        <begin position="238"/>
        <end position="380"/>
    </location>
</feature>
<dbReference type="Proteomes" id="UP000316331">
    <property type="component" value="Unassembled WGS sequence"/>
</dbReference>
<feature type="domain" description="Erythromycin biosynthesis protein CIII-like N-terminal" evidence="5">
    <location>
        <begin position="22"/>
        <end position="222"/>
    </location>
</feature>
<keyword evidence="3 6" id="KW-0808">Transferase</keyword>
<dbReference type="PANTHER" id="PTHR48050">
    <property type="entry name" value="STEROL 3-BETA-GLUCOSYLTRANSFERASE"/>
    <property type="match status" value="1"/>
</dbReference>
<dbReference type="CDD" id="cd03784">
    <property type="entry name" value="GT1_Gtf-like"/>
    <property type="match status" value="1"/>
</dbReference>
<dbReference type="PANTHER" id="PTHR48050:SF13">
    <property type="entry name" value="STEROL 3-BETA-GLUCOSYLTRANSFERASE UGT80A2"/>
    <property type="match status" value="1"/>
</dbReference>
<proteinExistence type="inferred from homology"/>
<evidence type="ECO:0000256" key="1">
    <source>
        <dbReference type="ARBA" id="ARBA00006962"/>
    </source>
</evidence>
<dbReference type="SUPFAM" id="SSF53756">
    <property type="entry name" value="UDP-Glycosyltransferase/glycogen phosphorylase"/>
    <property type="match status" value="1"/>
</dbReference>
<protein>
    <submittedName>
        <fullName evidence="6">Glycosyltransferase/glycosyltransferase</fullName>
    </submittedName>
</protein>
<dbReference type="InterPro" id="IPR048284">
    <property type="entry name" value="EryCIII-like_N"/>
</dbReference>
<evidence type="ECO:0000256" key="2">
    <source>
        <dbReference type="ARBA" id="ARBA00022676"/>
    </source>
</evidence>
<dbReference type="InterPro" id="IPR010610">
    <property type="entry name" value="EryCIII-like_C"/>
</dbReference>
<evidence type="ECO:0000256" key="3">
    <source>
        <dbReference type="ARBA" id="ARBA00022679"/>
    </source>
</evidence>
<reference evidence="6 7" key="1">
    <citation type="submission" date="2019-06" db="EMBL/GenBank/DDBJ databases">
        <title>Sequencing the genomes of 1000 actinobacteria strains.</title>
        <authorList>
            <person name="Klenk H.-P."/>
        </authorList>
    </citation>
    <scope>NUCLEOTIDE SEQUENCE [LARGE SCALE GENOMIC DNA]</scope>
    <source>
        <strain evidence="6 7">DSM 103495</strain>
    </source>
</reference>
<comment type="caution">
    <text evidence="6">The sequence shown here is derived from an EMBL/GenBank/DDBJ whole genome shotgun (WGS) entry which is preliminary data.</text>
</comment>
<dbReference type="Pfam" id="PF06722">
    <property type="entry name" value="EryCIII-like_C"/>
    <property type="match status" value="1"/>
</dbReference>
<dbReference type="RefSeq" id="WP_141811307.1">
    <property type="nucleotide sequence ID" value="NZ_VFPG01000001.1"/>
</dbReference>